<dbReference type="Pfam" id="PF00805">
    <property type="entry name" value="Pentapeptide"/>
    <property type="match status" value="1"/>
</dbReference>
<organism evidence="1 2">
    <name type="scientific">Paenibacillus hodogayensis</name>
    <dbReference type="NCBI Taxonomy" id="279208"/>
    <lineage>
        <taxon>Bacteria</taxon>
        <taxon>Bacillati</taxon>
        <taxon>Bacillota</taxon>
        <taxon>Bacilli</taxon>
        <taxon>Bacillales</taxon>
        <taxon>Paenibacillaceae</taxon>
        <taxon>Paenibacillus</taxon>
    </lineage>
</organism>
<dbReference type="PANTHER" id="PTHR14136">
    <property type="entry name" value="BTB_POZ DOMAIN-CONTAINING PROTEIN KCTD9"/>
    <property type="match status" value="1"/>
</dbReference>
<reference evidence="1 2" key="1">
    <citation type="submission" date="2024-09" db="EMBL/GenBank/DDBJ databases">
        <authorList>
            <person name="Sun Q."/>
            <person name="Mori K."/>
        </authorList>
    </citation>
    <scope>NUCLEOTIDE SEQUENCE [LARGE SCALE GENOMIC DNA]</scope>
    <source>
        <strain evidence="1 2">JCM 12520</strain>
    </source>
</reference>
<dbReference type="InterPro" id="IPR051082">
    <property type="entry name" value="Pentapeptide-BTB/POZ_domain"/>
</dbReference>
<dbReference type="Proteomes" id="UP001589619">
    <property type="component" value="Unassembled WGS sequence"/>
</dbReference>
<evidence type="ECO:0000313" key="1">
    <source>
        <dbReference type="EMBL" id="MFB9756658.1"/>
    </source>
</evidence>
<evidence type="ECO:0000313" key="2">
    <source>
        <dbReference type="Proteomes" id="UP001589619"/>
    </source>
</evidence>
<dbReference type="Gene3D" id="2.160.20.80">
    <property type="entry name" value="E3 ubiquitin-protein ligase SopA"/>
    <property type="match status" value="1"/>
</dbReference>
<dbReference type="InterPro" id="IPR001646">
    <property type="entry name" value="5peptide_repeat"/>
</dbReference>
<dbReference type="RefSeq" id="WP_344913137.1">
    <property type="nucleotide sequence ID" value="NZ_BAAAYO010000011.1"/>
</dbReference>
<dbReference type="SUPFAM" id="SSF141571">
    <property type="entry name" value="Pentapeptide repeat-like"/>
    <property type="match status" value="1"/>
</dbReference>
<keyword evidence="2" id="KW-1185">Reference proteome</keyword>
<dbReference type="PANTHER" id="PTHR14136:SF17">
    <property type="entry name" value="BTB_POZ DOMAIN-CONTAINING PROTEIN KCTD9"/>
    <property type="match status" value="1"/>
</dbReference>
<name>A0ABV5W847_9BACL</name>
<proteinExistence type="predicted"/>
<protein>
    <submittedName>
        <fullName evidence="1">Pentapeptide repeat-containing protein</fullName>
    </submittedName>
</protein>
<comment type="caution">
    <text evidence="1">The sequence shown here is derived from an EMBL/GenBank/DDBJ whole genome shotgun (WGS) entry which is preliminary data.</text>
</comment>
<sequence>MSNNHIHSSSAPGKDRPHLQSDCEACFGLCCAALPFAASVDFAVDKDAGKPCHNLQADFRCGIHLSLRQKGFRGCTVYDCFGAGQKVAQFTYGGRDWRQAPETAKQMFDVFPAMRQLHELLWYLTEALTLQPAHPIHDAIREALDETEAMTRLDPDSILSLDVAAHRAKVNVLLLQTSQLVRDEARRRRKTPPGRQKFQERGADLIGAKLRGADLRGVSLRGACLIAADLRNADLRTADLIGADLRDANLCGADLTDSMFLAQAQINAAKGDATTKLPRSLTRPSHWVG</sequence>
<accession>A0ABV5W847</accession>
<dbReference type="EMBL" id="JBHMAG010000025">
    <property type="protein sequence ID" value="MFB9756658.1"/>
    <property type="molecule type" value="Genomic_DNA"/>
</dbReference>
<gene>
    <name evidence="1" type="ORF">ACFFNY_34210</name>
</gene>